<evidence type="ECO:0008006" key="4">
    <source>
        <dbReference type="Google" id="ProtNLM"/>
    </source>
</evidence>
<dbReference type="OMA" id="SINCIKH"/>
<sequence length="113" mass="12342">MKSMTIYILLLILLTLSATGAIQCYSGSQLQITECPSINCIKHSLGFDTARYCDGTSGSSICQTYRLFEACETIPNLGYICCCSSNLCNSAHSIFMSKITLPVFVLLLPKIIL</sequence>
<feature type="signal peptide" evidence="1">
    <location>
        <begin position="1"/>
        <end position="21"/>
    </location>
</feature>
<gene>
    <name evidence="2" type="ORF">WBA_LOCUS10762</name>
</gene>
<keyword evidence="3" id="KW-1185">Reference proteome</keyword>
<dbReference type="FunCoup" id="A0A3P7EJ80">
    <property type="interactions" value="144"/>
</dbReference>
<evidence type="ECO:0000256" key="1">
    <source>
        <dbReference type="SAM" id="SignalP"/>
    </source>
</evidence>
<evidence type="ECO:0000313" key="3">
    <source>
        <dbReference type="Proteomes" id="UP000270924"/>
    </source>
</evidence>
<dbReference type="OrthoDB" id="5842261at2759"/>
<proteinExistence type="predicted"/>
<dbReference type="InParanoid" id="A0A3P7EJ80"/>
<dbReference type="EMBL" id="UYWW01012214">
    <property type="protein sequence ID" value="VDM19716.1"/>
    <property type="molecule type" value="Genomic_DNA"/>
</dbReference>
<name>A0A3P7EJ80_WUCBA</name>
<dbReference type="AlphaFoldDB" id="A0A3P7EJ80"/>
<feature type="chain" id="PRO_5018268604" description="Activin types I and II receptor domain-containing protein" evidence="1">
    <location>
        <begin position="22"/>
        <end position="113"/>
    </location>
</feature>
<reference evidence="2 3" key="1">
    <citation type="submission" date="2018-11" db="EMBL/GenBank/DDBJ databases">
        <authorList>
            <consortium name="Pathogen Informatics"/>
        </authorList>
    </citation>
    <scope>NUCLEOTIDE SEQUENCE [LARGE SCALE GENOMIC DNA]</scope>
</reference>
<evidence type="ECO:0000313" key="2">
    <source>
        <dbReference type="EMBL" id="VDM19716.1"/>
    </source>
</evidence>
<protein>
    <recommendedName>
        <fullName evidence="4">Activin types I and II receptor domain-containing protein</fullName>
    </recommendedName>
</protein>
<dbReference type="Proteomes" id="UP000270924">
    <property type="component" value="Unassembled WGS sequence"/>
</dbReference>
<accession>A0A3P7EJ80</accession>
<organism evidence="2 3">
    <name type="scientific">Wuchereria bancrofti</name>
    <dbReference type="NCBI Taxonomy" id="6293"/>
    <lineage>
        <taxon>Eukaryota</taxon>
        <taxon>Metazoa</taxon>
        <taxon>Ecdysozoa</taxon>
        <taxon>Nematoda</taxon>
        <taxon>Chromadorea</taxon>
        <taxon>Rhabditida</taxon>
        <taxon>Spirurina</taxon>
        <taxon>Spiruromorpha</taxon>
        <taxon>Filarioidea</taxon>
        <taxon>Onchocercidae</taxon>
        <taxon>Wuchereria</taxon>
    </lineage>
</organism>
<keyword evidence="1" id="KW-0732">Signal</keyword>